<dbReference type="Pfam" id="PF00010">
    <property type="entry name" value="HLH"/>
    <property type="match status" value="1"/>
</dbReference>
<feature type="region of interest" description="Disordered" evidence="7">
    <location>
        <begin position="93"/>
        <end position="116"/>
    </location>
</feature>
<dbReference type="GO" id="GO:0005634">
    <property type="term" value="C:nucleus"/>
    <property type="evidence" value="ECO:0007669"/>
    <property type="project" value="UniProtKB-SubCell"/>
</dbReference>
<dbReference type="GeneTree" id="ENSGT00940000159619"/>
<feature type="domain" description="BHLH" evidence="8">
    <location>
        <begin position="34"/>
        <end position="91"/>
    </location>
</feature>
<dbReference type="GO" id="GO:0003677">
    <property type="term" value="F:DNA binding"/>
    <property type="evidence" value="ECO:0007669"/>
    <property type="project" value="UniProtKB-KW"/>
</dbReference>
<dbReference type="Gene3D" id="4.10.280.10">
    <property type="entry name" value="Helix-loop-helix DNA-binding domain"/>
    <property type="match status" value="1"/>
</dbReference>
<keyword evidence="2" id="KW-0678">Repressor</keyword>
<evidence type="ECO:0000256" key="7">
    <source>
        <dbReference type="SAM" id="MobiDB-lite"/>
    </source>
</evidence>
<protein>
    <submittedName>
        <fullName evidence="9">Hes family bHLH transcription factor 1</fullName>
    </submittedName>
</protein>
<dbReference type="SMART" id="SM00353">
    <property type="entry name" value="HLH"/>
    <property type="match status" value="1"/>
</dbReference>
<dbReference type="Ensembl" id="ENSUMAT00000001167.1">
    <property type="protein sequence ID" value="ENSUMAP00000000894.1"/>
    <property type="gene ID" value="ENSUMAG00000000929.1"/>
</dbReference>
<organism evidence="9">
    <name type="scientific">Ursus maritimus</name>
    <name type="common">Polar bear</name>
    <name type="synonym">Thalarctos maritimus</name>
    <dbReference type="NCBI Taxonomy" id="29073"/>
    <lineage>
        <taxon>Eukaryota</taxon>
        <taxon>Metazoa</taxon>
        <taxon>Chordata</taxon>
        <taxon>Craniata</taxon>
        <taxon>Vertebrata</taxon>
        <taxon>Euteleostomi</taxon>
        <taxon>Mammalia</taxon>
        <taxon>Eutheria</taxon>
        <taxon>Laurasiatheria</taxon>
        <taxon>Carnivora</taxon>
        <taxon>Caniformia</taxon>
        <taxon>Ursidae</taxon>
        <taxon>Ursus</taxon>
    </lineage>
</organism>
<keyword evidence="3" id="KW-0805">Transcription regulation</keyword>
<accession>A0A452SZG0</accession>
<dbReference type="SUPFAM" id="SSF47459">
    <property type="entry name" value="HLH, helix-loop-helix DNA-binding domain"/>
    <property type="match status" value="1"/>
</dbReference>
<dbReference type="PANTHER" id="PTHR10985">
    <property type="entry name" value="BASIC HELIX-LOOP-HELIX TRANSCRIPTION FACTOR, HES-RELATED"/>
    <property type="match status" value="1"/>
</dbReference>
<dbReference type="InterPro" id="IPR036638">
    <property type="entry name" value="HLH_DNA-bd_sf"/>
</dbReference>
<keyword evidence="6" id="KW-0539">Nucleus</keyword>
<dbReference type="InterPro" id="IPR050370">
    <property type="entry name" value="HES_HEY"/>
</dbReference>
<dbReference type="InterPro" id="IPR011598">
    <property type="entry name" value="bHLH_dom"/>
</dbReference>
<evidence type="ECO:0000256" key="3">
    <source>
        <dbReference type="ARBA" id="ARBA00023015"/>
    </source>
</evidence>
<dbReference type="GO" id="GO:0046983">
    <property type="term" value="F:protein dimerization activity"/>
    <property type="evidence" value="ECO:0007669"/>
    <property type="project" value="InterPro"/>
</dbReference>
<evidence type="ECO:0000256" key="6">
    <source>
        <dbReference type="ARBA" id="ARBA00023242"/>
    </source>
</evidence>
<comment type="subcellular location">
    <subcellularLocation>
        <location evidence="1">Nucleus</location>
    </subcellularLocation>
</comment>
<evidence type="ECO:0000256" key="5">
    <source>
        <dbReference type="ARBA" id="ARBA00023163"/>
    </source>
</evidence>
<sequence>MPADIMEKNSSSPVAATPASVNTTPDKPKTASEHRKSSKPIMEKRRRARINESLSQLKTLILDALKKDSSRHSKLEKADILEMTVKHLRNLQRAQMTGEGGSQRPPLRASPSRRGDFFQTSARGCERHSATFYCLGSLSRSHGLGLIYSHNSKLLLFRKGRERGCS</sequence>
<name>A0A452SZG0_URSMA</name>
<evidence type="ECO:0000256" key="4">
    <source>
        <dbReference type="ARBA" id="ARBA00023125"/>
    </source>
</evidence>
<reference evidence="9" key="1">
    <citation type="submission" date="2019-03" db="UniProtKB">
        <authorList>
            <consortium name="Ensembl"/>
        </authorList>
    </citation>
    <scope>IDENTIFICATION</scope>
</reference>
<feature type="region of interest" description="Disordered" evidence="7">
    <location>
        <begin position="1"/>
        <end position="47"/>
    </location>
</feature>
<dbReference type="CDD" id="cd11459">
    <property type="entry name" value="bHLH-O_HES1_4"/>
    <property type="match status" value="1"/>
</dbReference>
<evidence type="ECO:0000313" key="9">
    <source>
        <dbReference type="Ensembl" id="ENSUMAP00000000894"/>
    </source>
</evidence>
<dbReference type="FunFam" id="4.10.280.10:FF:000009">
    <property type="entry name" value="Transcription factor HES-1"/>
    <property type="match status" value="1"/>
</dbReference>
<dbReference type="PROSITE" id="PS50888">
    <property type="entry name" value="BHLH"/>
    <property type="match status" value="1"/>
</dbReference>
<evidence type="ECO:0000256" key="1">
    <source>
        <dbReference type="ARBA" id="ARBA00004123"/>
    </source>
</evidence>
<gene>
    <name evidence="9" type="primary">HES1</name>
</gene>
<proteinExistence type="predicted"/>
<feature type="compositionally biased region" description="Basic and acidic residues" evidence="7">
    <location>
        <begin position="26"/>
        <end position="35"/>
    </location>
</feature>
<keyword evidence="4" id="KW-0238">DNA-binding</keyword>
<evidence type="ECO:0000256" key="2">
    <source>
        <dbReference type="ARBA" id="ARBA00022491"/>
    </source>
</evidence>
<dbReference type="AlphaFoldDB" id="A0A452SZG0"/>
<feature type="compositionally biased region" description="Low complexity" evidence="7">
    <location>
        <begin position="10"/>
        <end position="21"/>
    </location>
</feature>
<keyword evidence="5" id="KW-0804">Transcription</keyword>
<evidence type="ECO:0000259" key="8">
    <source>
        <dbReference type="PROSITE" id="PS50888"/>
    </source>
</evidence>